<organism evidence="2 3">
    <name type="scientific">Portunus trituberculatus</name>
    <name type="common">Swimming crab</name>
    <name type="synonym">Neptunus trituberculatus</name>
    <dbReference type="NCBI Taxonomy" id="210409"/>
    <lineage>
        <taxon>Eukaryota</taxon>
        <taxon>Metazoa</taxon>
        <taxon>Ecdysozoa</taxon>
        <taxon>Arthropoda</taxon>
        <taxon>Crustacea</taxon>
        <taxon>Multicrustacea</taxon>
        <taxon>Malacostraca</taxon>
        <taxon>Eumalacostraca</taxon>
        <taxon>Eucarida</taxon>
        <taxon>Decapoda</taxon>
        <taxon>Pleocyemata</taxon>
        <taxon>Brachyura</taxon>
        <taxon>Eubrachyura</taxon>
        <taxon>Portunoidea</taxon>
        <taxon>Portunidae</taxon>
        <taxon>Portuninae</taxon>
        <taxon>Portunus</taxon>
    </lineage>
</organism>
<proteinExistence type="predicted"/>
<evidence type="ECO:0000313" key="3">
    <source>
        <dbReference type="Proteomes" id="UP000324222"/>
    </source>
</evidence>
<keyword evidence="3" id="KW-1185">Reference proteome</keyword>
<evidence type="ECO:0000313" key="2">
    <source>
        <dbReference type="EMBL" id="MPC80273.1"/>
    </source>
</evidence>
<gene>
    <name evidence="2" type="ORF">E2C01_074847</name>
</gene>
<comment type="caution">
    <text evidence="2">The sequence shown here is derived from an EMBL/GenBank/DDBJ whole genome shotgun (WGS) entry which is preliminary data.</text>
</comment>
<accession>A0A5B7IDB1</accession>
<reference evidence="2 3" key="1">
    <citation type="submission" date="2019-05" db="EMBL/GenBank/DDBJ databases">
        <title>Another draft genome of Portunus trituberculatus and its Hox gene families provides insights of decapod evolution.</title>
        <authorList>
            <person name="Jeong J.-H."/>
            <person name="Song I."/>
            <person name="Kim S."/>
            <person name="Choi T."/>
            <person name="Kim D."/>
            <person name="Ryu S."/>
            <person name="Kim W."/>
        </authorList>
    </citation>
    <scope>NUCLEOTIDE SEQUENCE [LARGE SCALE GENOMIC DNA]</scope>
    <source>
        <tissue evidence="2">Muscle</tissue>
    </source>
</reference>
<dbReference type="EMBL" id="VSRR010053556">
    <property type="protein sequence ID" value="MPC80273.1"/>
    <property type="molecule type" value="Genomic_DNA"/>
</dbReference>
<protein>
    <submittedName>
        <fullName evidence="2">Uncharacterized protein</fullName>
    </submittedName>
</protein>
<name>A0A5B7IDB1_PORTR</name>
<feature type="region of interest" description="Disordered" evidence="1">
    <location>
        <begin position="35"/>
        <end position="59"/>
    </location>
</feature>
<sequence length="59" mass="6504">MLCSLIPPSNRNTILRSRSPPSLWNQTFSTSKSFPRSPFSFARGRCGKTRHGRGGGGPR</sequence>
<evidence type="ECO:0000256" key="1">
    <source>
        <dbReference type="SAM" id="MobiDB-lite"/>
    </source>
</evidence>
<dbReference type="AlphaFoldDB" id="A0A5B7IDB1"/>
<dbReference type="Proteomes" id="UP000324222">
    <property type="component" value="Unassembled WGS sequence"/>
</dbReference>